<evidence type="ECO:0000256" key="1">
    <source>
        <dbReference type="ARBA" id="ARBA00004141"/>
    </source>
</evidence>
<dbReference type="EMBL" id="DRTX01000094">
    <property type="protein sequence ID" value="HHF53059.1"/>
    <property type="molecule type" value="Genomic_DNA"/>
</dbReference>
<dbReference type="PANTHER" id="PTHR30477">
    <property type="entry name" value="ABC-TRANSPORTER METAL-BINDING PROTEIN"/>
    <property type="match status" value="1"/>
</dbReference>
<comment type="similarity">
    <text evidence="2 6">Belongs to the ABC-3 integral membrane protein family.</text>
</comment>
<evidence type="ECO:0000256" key="5">
    <source>
        <dbReference type="ARBA" id="ARBA00023136"/>
    </source>
</evidence>
<feature type="transmembrane region" description="Helical" evidence="7">
    <location>
        <begin position="62"/>
        <end position="79"/>
    </location>
</feature>
<evidence type="ECO:0000256" key="4">
    <source>
        <dbReference type="ARBA" id="ARBA00022989"/>
    </source>
</evidence>
<protein>
    <submittedName>
        <fullName evidence="8">Metal ABC transporter permease</fullName>
    </submittedName>
</protein>
<keyword evidence="6" id="KW-0813">Transport</keyword>
<feature type="transmembrane region" description="Helical" evidence="7">
    <location>
        <begin position="12"/>
        <end position="31"/>
    </location>
</feature>
<reference evidence="8" key="1">
    <citation type="journal article" date="2020" name="mSystems">
        <title>Genome- and Community-Level Interaction Insights into Carbon Utilization and Element Cycling Functions of Hydrothermarchaeota in Hydrothermal Sediment.</title>
        <authorList>
            <person name="Zhou Z."/>
            <person name="Liu Y."/>
            <person name="Xu W."/>
            <person name="Pan J."/>
            <person name="Luo Z.H."/>
            <person name="Li M."/>
        </authorList>
    </citation>
    <scope>NUCLEOTIDE SEQUENCE [LARGE SCALE GENOMIC DNA]</scope>
    <source>
        <strain evidence="8">HyVt-96</strain>
    </source>
</reference>
<accession>A0A7V5HMM4</accession>
<dbReference type="AlphaFoldDB" id="A0A7V5HMM4"/>
<evidence type="ECO:0000256" key="6">
    <source>
        <dbReference type="RuleBase" id="RU003943"/>
    </source>
</evidence>
<feature type="transmembrane region" description="Helical" evidence="7">
    <location>
        <begin position="120"/>
        <end position="146"/>
    </location>
</feature>
<dbReference type="GO" id="GO:0055085">
    <property type="term" value="P:transmembrane transport"/>
    <property type="evidence" value="ECO:0007669"/>
    <property type="project" value="InterPro"/>
</dbReference>
<feature type="transmembrane region" description="Helical" evidence="7">
    <location>
        <begin position="85"/>
        <end position="108"/>
    </location>
</feature>
<keyword evidence="3 6" id="KW-0812">Transmembrane</keyword>
<comment type="subcellular location">
    <subcellularLocation>
        <location evidence="6">Cell membrane</location>
        <topology evidence="6">Multi-pass membrane protein</topology>
    </subcellularLocation>
    <subcellularLocation>
        <location evidence="1">Membrane</location>
        <topology evidence="1">Multi-pass membrane protein</topology>
    </subcellularLocation>
</comment>
<feature type="non-terminal residue" evidence="8">
    <location>
        <position position="148"/>
    </location>
</feature>
<dbReference type="Proteomes" id="UP000886050">
    <property type="component" value="Unassembled WGS sequence"/>
</dbReference>
<dbReference type="GO" id="GO:0010043">
    <property type="term" value="P:response to zinc ion"/>
    <property type="evidence" value="ECO:0007669"/>
    <property type="project" value="TreeGrafter"/>
</dbReference>
<dbReference type="Pfam" id="PF00950">
    <property type="entry name" value="ABC-3"/>
    <property type="match status" value="1"/>
</dbReference>
<dbReference type="GO" id="GO:0043190">
    <property type="term" value="C:ATP-binding cassette (ABC) transporter complex"/>
    <property type="evidence" value="ECO:0007669"/>
    <property type="project" value="InterPro"/>
</dbReference>
<organism evidence="8">
    <name type="scientific">candidate division WOR-3 bacterium</name>
    <dbReference type="NCBI Taxonomy" id="2052148"/>
    <lineage>
        <taxon>Bacteria</taxon>
        <taxon>Bacteria division WOR-3</taxon>
    </lineage>
</organism>
<name>A0A7V5HMM4_UNCW3</name>
<evidence type="ECO:0000256" key="7">
    <source>
        <dbReference type="SAM" id="Phobius"/>
    </source>
</evidence>
<keyword evidence="4 7" id="KW-1133">Transmembrane helix</keyword>
<dbReference type="SUPFAM" id="SSF81345">
    <property type="entry name" value="ABC transporter involved in vitamin B12 uptake, BtuC"/>
    <property type="match status" value="1"/>
</dbReference>
<keyword evidence="5 7" id="KW-0472">Membrane</keyword>
<comment type="caution">
    <text evidence="8">The sequence shown here is derived from an EMBL/GenBank/DDBJ whole genome shotgun (WGS) entry which is preliminary data.</text>
</comment>
<dbReference type="InterPro" id="IPR001626">
    <property type="entry name" value="ABC_TroCD"/>
</dbReference>
<gene>
    <name evidence="8" type="ORF">ENL43_01680</name>
</gene>
<evidence type="ECO:0000313" key="8">
    <source>
        <dbReference type="EMBL" id="HHF53059.1"/>
    </source>
</evidence>
<evidence type="ECO:0000256" key="3">
    <source>
        <dbReference type="ARBA" id="ARBA00022692"/>
    </source>
</evidence>
<sequence length="148" mass="16115">MLELFTLSVIRKAFVASVLVGLLLPLVGNFALMTRTAFLGAGIAHIAFAGVAFGIMLSFSPLLGAFLFALLSVAFIWYAEKRNWITYDVGMSILFSFFMALAILFLGLTKQYSGEAMSYLFGSVLTVSTVDIILLFITVLLFSIFVGV</sequence>
<dbReference type="PANTHER" id="PTHR30477:SF0">
    <property type="entry name" value="METAL TRANSPORT SYSTEM MEMBRANE PROTEIN TM_0125-RELATED"/>
    <property type="match status" value="1"/>
</dbReference>
<evidence type="ECO:0000256" key="2">
    <source>
        <dbReference type="ARBA" id="ARBA00008034"/>
    </source>
</evidence>
<dbReference type="InterPro" id="IPR037294">
    <property type="entry name" value="ABC_BtuC-like"/>
</dbReference>
<proteinExistence type="inferred from homology"/>